<gene>
    <name evidence="5" type="ORF">E4Q23_06255</name>
</gene>
<dbReference type="CDD" id="cd06170">
    <property type="entry name" value="LuxR_C_like"/>
    <property type="match status" value="1"/>
</dbReference>
<dbReference type="InterPro" id="IPR036388">
    <property type="entry name" value="WH-like_DNA-bd_sf"/>
</dbReference>
<organism evidence="5 6">
    <name type="scientific">Candidatus Accumulibacter phosphatis</name>
    <dbReference type="NCBI Taxonomy" id="327160"/>
    <lineage>
        <taxon>Bacteria</taxon>
        <taxon>Pseudomonadati</taxon>
        <taxon>Pseudomonadota</taxon>
        <taxon>Betaproteobacteria</taxon>
        <taxon>Candidatus Accumulibacter</taxon>
    </lineage>
</organism>
<dbReference type="Pfam" id="PF00196">
    <property type="entry name" value="GerE"/>
    <property type="match status" value="1"/>
</dbReference>
<proteinExistence type="predicted"/>
<dbReference type="SUPFAM" id="SSF46894">
    <property type="entry name" value="C-terminal effector domain of the bipartite response regulators"/>
    <property type="match status" value="1"/>
</dbReference>
<evidence type="ECO:0000256" key="1">
    <source>
        <dbReference type="ARBA" id="ARBA00023015"/>
    </source>
</evidence>
<dbReference type="PROSITE" id="PS00622">
    <property type="entry name" value="HTH_LUXR_1"/>
    <property type="match status" value="1"/>
</dbReference>
<evidence type="ECO:0000313" key="5">
    <source>
        <dbReference type="EMBL" id="NMQ27391.1"/>
    </source>
</evidence>
<keyword evidence="2" id="KW-0238">DNA-binding</keyword>
<dbReference type="InterPro" id="IPR016032">
    <property type="entry name" value="Sig_transdc_resp-reg_C-effctor"/>
</dbReference>
<name>A0ABX1TT46_9PROT</name>
<keyword evidence="6" id="KW-1185">Reference proteome</keyword>
<keyword evidence="3" id="KW-0804">Transcription</keyword>
<evidence type="ECO:0000259" key="4">
    <source>
        <dbReference type="PROSITE" id="PS50043"/>
    </source>
</evidence>
<dbReference type="RefSeq" id="WP_336511615.1">
    <property type="nucleotide sequence ID" value="NZ_SPMY01000017.1"/>
</dbReference>
<dbReference type="PRINTS" id="PR00038">
    <property type="entry name" value="HTHLUXR"/>
</dbReference>
<dbReference type="EMBL" id="SPMY01000017">
    <property type="protein sequence ID" value="NMQ27391.1"/>
    <property type="molecule type" value="Genomic_DNA"/>
</dbReference>
<evidence type="ECO:0000313" key="6">
    <source>
        <dbReference type="Proteomes" id="UP000749010"/>
    </source>
</evidence>
<comment type="caution">
    <text evidence="5">The sequence shown here is derived from an EMBL/GenBank/DDBJ whole genome shotgun (WGS) entry which is preliminary data.</text>
</comment>
<sequence>MILTSSPTRLSSAQVIETMRGSLSIANHFKLLVWLQGDVQRIIPHDALISYSGAIGSENGHYDVVSSMPGMRTSKLPRDKISKLGLNAYQQWITAGTTVASAAVPDDLGNDSREGGCPAATASMKYSLFHGIHDARFKLDHFYILLRQTGEFTENEQRLFELLLPHVDAAVSRIESLQTRRPALAPLAYMLPESLNAAGLSSRELEILQWVRQGKTNLEIGMILGISGFTVKNHLKRIFDKFNVSNRAQAVGKLEQVIRQGASPVLTAE</sequence>
<dbReference type="InterPro" id="IPR017470">
    <property type="entry name" value="Tscrpt_reg_EpsA"/>
</dbReference>
<dbReference type="SMART" id="SM00421">
    <property type="entry name" value="HTH_LUXR"/>
    <property type="match status" value="1"/>
</dbReference>
<protein>
    <submittedName>
        <fullName evidence="5">Transcriptional regulator EpsA</fullName>
    </submittedName>
</protein>
<dbReference type="PROSITE" id="PS50043">
    <property type="entry name" value="HTH_LUXR_2"/>
    <property type="match status" value="1"/>
</dbReference>
<dbReference type="PANTHER" id="PTHR44688">
    <property type="entry name" value="DNA-BINDING TRANSCRIPTIONAL ACTIVATOR DEVR_DOSR"/>
    <property type="match status" value="1"/>
</dbReference>
<evidence type="ECO:0000256" key="3">
    <source>
        <dbReference type="ARBA" id="ARBA00023163"/>
    </source>
</evidence>
<reference evidence="5 6" key="1">
    <citation type="submission" date="2019-03" db="EMBL/GenBank/DDBJ databases">
        <title>Metabolic reconstructions from genomes of highly enriched 'Candidatus Accumulibacter' and 'Candidatus Competibacter' bioreactor populations.</title>
        <authorList>
            <person name="Annavajhala M.K."/>
            <person name="Welles L."/>
            <person name="Abbas B."/>
            <person name="Sorokin D."/>
            <person name="Park H."/>
            <person name="Van Loosdrecht M."/>
            <person name="Chandran K."/>
        </authorList>
    </citation>
    <scope>NUCLEOTIDE SEQUENCE [LARGE SCALE GENOMIC DNA]</scope>
    <source>
        <strain evidence="5 6">SBR_S</strain>
    </source>
</reference>
<dbReference type="NCBIfam" id="TIGR03020">
    <property type="entry name" value="EpsA"/>
    <property type="match status" value="1"/>
</dbReference>
<dbReference type="InterPro" id="IPR000792">
    <property type="entry name" value="Tscrpt_reg_LuxR_C"/>
</dbReference>
<dbReference type="Proteomes" id="UP000749010">
    <property type="component" value="Unassembled WGS sequence"/>
</dbReference>
<accession>A0ABX1TT46</accession>
<evidence type="ECO:0000256" key="2">
    <source>
        <dbReference type="ARBA" id="ARBA00023125"/>
    </source>
</evidence>
<dbReference type="Gene3D" id="1.10.10.10">
    <property type="entry name" value="Winged helix-like DNA-binding domain superfamily/Winged helix DNA-binding domain"/>
    <property type="match status" value="1"/>
</dbReference>
<dbReference type="PANTHER" id="PTHR44688:SF16">
    <property type="entry name" value="DNA-BINDING TRANSCRIPTIONAL ACTIVATOR DEVR_DOSR"/>
    <property type="match status" value="1"/>
</dbReference>
<keyword evidence="1" id="KW-0805">Transcription regulation</keyword>
<feature type="domain" description="HTH luxR-type" evidence="4">
    <location>
        <begin position="193"/>
        <end position="258"/>
    </location>
</feature>